<keyword evidence="7" id="KW-1185">Reference proteome</keyword>
<dbReference type="PANTHER" id="PTHR46743:SF2">
    <property type="entry name" value="TEICHOIC ACIDS EXPORT ATP-BINDING PROTEIN TAGH"/>
    <property type="match status" value="1"/>
</dbReference>
<dbReference type="PROSITE" id="PS50893">
    <property type="entry name" value="ABC_TRANSPORTER_2"/>
    <property type="match status" value="1"/>
</dbReference>
<organism evidence="6 7">
    <name type="scientific">Cellulomonas terrae</name>
    <dbReference type="NCBI Taxonomy" id="311234"/>
    <lineage>
        <taxon>Bacteria</taxon>
        <taxon>Bacillati</taxon>
        <taxon>Actinomycetota</taxon>
        <taxon>Actinomycetes</taxon>
        <taxon>Micrococcales</taxon>
        <taxon>Cellulomonadaceae</taxon>
        <taxon>Cellulomonas</taxon>
    </lineage>
</organism>
<dbReference type="GO" id="GO:0016020">
    <property type="term" value="C:membrane"/>
    <property type="evidence" value="ECO:0007669"/>
    <property type="project" value="InterPro"/>
</dbReference>
<dbReference type="Gene3D" id="3.40.50.300">
    <property type="entry name" value="P-loop containing nucleotide triphosphate hydrolases"/>
    <property type="match status" value="1"/>
</dbReference>
<dbReference type="Gene3D" id="2.70.50.60">
    <property type="entry name" value="abc- transporter (atp binding component) like domain"/>
    <property type="match status" value="1"/>
</dbReference>
<dbReference type="InterPro" id="IPR003439">
    <property type="entry name" value="ABC_transporter-like_ATP-bd"/>
</dbReference>
<dbReference type="InterPro" id="IPR003593">
    <property type="entry name" value="AAA+_ATPase"/>
</dbReference>
<evidence type="ECO:0000256" key="4">
    <source>
        <dbReference type="ARBA" id="ARBA00022840"/>
    </source>
</evidence>
<evidence type="ECO:0000313" key="6">
    <source>
        <dbReference type="EMBL" id="GEL97652.1"/>
    </source>
</evidence>
<dbReference type="CDD" id="cd10147">
    <property type="entry name" value="Wzt_C-like"/>
    <property type="match status" value="1"/>
</dbReference>
<comment type="caution">
    <text evidence="6">The sequence shown here is derived from an EMBL/GenBank/DDBJ whole genome shotgun (WGS) entry which is preliminary data.</text>
</comment>
<name>A0A511JI22_9CELL</name>
<feature type="domain" description="ABC transporter" evidence="5">
    <location>
        <begin position="24"/>
        <end position="246"/>
    </location>
</feature>
<evidence type="ECO:0000256" key="1">
    <source>
        <dbReference type="ARBA" id="ARBA00005417"/>
    </source>
</evidence>
<comment type="similarity">
    <text evidence="1">Belongs to the ABC transporter superfamily.</text>
</comment>
<evidence type="ECO:0000256" key="3">
    <source>
        <dbReference type="ARBA" id="ARBA00022741"/>
    </source>
</evidence>
<dbReference type="InterPro" id="IPR050683">
    <property type="entry name" value="Bact_Polysacc_Export_ATP-bd"/>
</dbReference>
<dbReference type="InterPro" id="IPR029439">
    <property type="entry name" value="Wzt_C"/>
</dbReference>
<dbReference type="Pfam" id="PF00005">
    <property type="entry name" value="ABC_tran"/>
    <property type="match status" value="1"/>
</dbReference>
<dbReference type="PANTHER" id="PTHR46743">
    <property type="entry name" value="TEICHOIC ACIDS EXPORT ATP-BINDING PROTEIN TAGH"/>
    <property type="match status" value="1"/>
</dbReference>
<proteinExistence type="inferred from homology"/>
<reference evidence="6 7" key="1">
    <citation type="submission" date="2019-07" db="EMBL/GenBank/DDBJ databases">
        <title>Whole genome shotgun sequence of Cellulomonas terrae NBRC 100819.</title>
        <authorList>
            <person name="Hosoyama A."/>
            <person name="Uohara A."/>
            <person name="Ohji S."/>
            <person name="Ichikawa N."/>
        </authorList>
    </citation>
    <scope>NUCLEOTIDE SEQUENCE [LARGE SCALE GENOMIC DNA]</scope>
    <source>
        <strain evidence="6 7">NBRC 100819</strain>
    </source>
</reference>
<gene>
    <name evidence="6" type="ORF">CTE05_11990</name>
</gene>
<dbReference type="SUPFAM" id="SSF52540">
    <property type="entry name" value="P-loop containing nucleoside triphosphate hydrolases"/>
    <property type="match status" value="1"/>
</dbReference>
<keyword evidence="3" id="KW-0547">Nucleotide-binding</keyword>
<keyword evidence="4" id="KW-0067">ATP-binding</keyword>
<evidence type="ECO:0000313" key="7">
    <source>
        <dbReference type="Proteomes" id="UP000321049"/>
    </source>
</evidence>
<accession>A0A511JI22</accession>
<dbReference type="GO" id="GO:0016887">
    <property type="term" value="F:ATP hydrolysis activity"/>
    <property type="evidence" value="ECO:0007669"/>
    <property type="project" value="InterPro"/>
</dbReference>
<dbReference type="CDD" id="cd03220">
    <property type="entry name" value="ABC_KpsT_Wzt"/>
    <property type="match status" value="1"/>
</dbReference>
<dbReference type="RefSeq" id="WP_246123329.1">
    <property type="nucleotide sequence ID" value="NZ_BJWH01000004.1"/>
</dbReference>
<sequence length="418" mass="45611">MTASIEVDHVAKRFRIYHERNQTLKSAVMRRRRAVFEEFWALDDVSFEIPQGGTFGLIGDNGSGKSTLLKTIAKILTPDRGSIRVNGRVAALLEVGSGFHPELSGRENVRLNGAILGMSRSEIDRKFDEIVDFAGVEQFIDQPVKNYSSGMYVRLGFAIAINVDPEILLVDEVLAVGDAAFQEKCAEKFLDFKRDGRTVVVVSHSLPSLQNMCDDVAWLSHGKLVETGPAPGILDRYQESTRADAHHGADGSSHWGSGEAQIHSVELLSGREPVSRPLNTGDELTIRVHFTAHQRVDRPVFGLAMESHDGVHLWANNTRDTNRPLDHIEGPGTIDCTVPSLALQAGSFRVDAAITDSSTTHVFDYLRDGAEFSVARRPHEEMGGLVSLRGAWGEPAPSAPYAAPVVTAARAEGETEPA</sequence>
<dbReference type="AlphaFoldDB" id="A0A511JI22"/>
<dbReference type="Pfam" id="PF14524">
    <property type="entry name" value="Wzt_C"/>
    <property type="match status" value="1"/>
</dbReference>
<dbReference type="Proteomes" id="UP000321049">
    <property type="component" value="Unassembled WGS sequence"/>
</dbReference>
<protein>
    <submittedName>
        <fullName evidence="6">ABC transporter</fullName>
    </submittedName>
</protein>
<dbReference type="EMBL" id="BJWH01000004">
    <property type="protein sequence ID" value="GEL97652.1"/>
    <property type="molecule type" value="Genomic_DNA"/>
</dbReference>
<evidence type="ECO:0000259" key="5">
    <source>
        <dbReference type="PROSITE" id="PS50893"/>
    </source>
</evidence>
<dbReference type="InterPro" id="IPR027417">
    <property type="entry name" value="P-loop_NTPase"/>
</dbReference>
<dbReference type="SMART" id="SM00382">
    <property type="entry name" value="AAA"/>
    <property type="match status" value="1"/>
</dbReference>
<dbReference type="GO" id="GO:0140359">
    <property type="term" value="F:ABC-type transporter activity"/>
    <property type="evidence" value="ECO:0007669"/>
    <property type="project" value="InterPro"/>
</dbReference>
<evidence type="ECO:0000256" key="2">
    <source>
        <dbReference type="ARBA" id="ARBA00022448"/>
    </source>
</evidence>
<keyword evidence="2" id="KW-0813">Transport</keyword>
<dbReference type="GO" id="GO:0005524">
    <property type="term" value="F:ATP binding"/>
    <property type="evidence" value="ECO:0007669"/>
    <property type="project" value="UniProtKB-KW"/>
</dbReference>
<dbReference type="InterPro" id="IPR015860">
    <property type="entry name" value="ABC_transpr_TagH-like"/>
</dbReference>